<dbReference type="InterPro" id="IPR050483">
    <property type="entry name" value="CoA-transferase_III_domain"/>
</dbReference>
<dbReference type="Gene3D" id="3.40.50.10540">
    <property type="entry name" value="Crotonobetainyl-coa:carnitine coa-transferase, domain 1"/>
    <property type="match status" value="1"/>
</dbReference>
<accession>A0ABU4DF18</accession>
<name>A0ABU4DF18_9ACTN</name>
<evidence type="ECO:0000313" key="3">
    <source>
        <dbReference type="Proteomes" id="UP001185779"/>
    </source>
</evidence>
<dbReference type="Gene3D" id="3.30.1540.10">
    <property type="entry name" value="formyl-coa transferase, domain 3"/>
    <property type="match status" value="1"/>
</dbReference>
<dbReference type="Proteomes" id="UP001185779">
    <property type="component" value="Unassembled WGS sequence"/>
</dbReference>
<dbReference type="PANTHER" id="PTHR48207">
    <property type="entry name" value="SUCCINATE--HYDROXYMETHYLGLUTARATE COA-TRANSFERASE"/>
    <property type="match status" value="1"/>
</dbReference>
<dbReference type="InterPro" id="IPR023606">
    <property type="entry name" value="CoA-Trfase_III_dom_1_sf"/>
</dbReference>
<comment type="caution">
    <text evidence="2">The sequence shown here is derived from an EMBL/GenBank/DDBJ whole genome shotgun (WGS) entry which is preliminary data.</text>
</comment>
<dbReference type="EMBL" id="JAWLKI010000010">
    <property type="protein sequence ID" value="MDV6307832.1"/>
    <property type="molecule type" value="Genomic_DNA"/>
</dbReference>
<dbReference type="InterPro" id="IPR044855">
    <property type="entry name" value="CoA-Trfase_III_dom3_sf"/>
</dbReference>
<dbReference type="Pfam" id="PF02515">
    <property type="entry name" value="CoA_transf_3"/>
    <property type="match status" value="1"/>
</dbReference>
<dbReference type="SUPFAM" id="SSF89796">
    <property type="entry name" value="CoA-transferase family III (CaiB/BaiF)"/>
    <property type="match status" value="1"/>
</dbReference>
<proteinExistence type="predicted"/>
<gene>
    <name evidence="2" type="ORF">R3P94_10960</name>
</gene>
<organism evidence="2 3">
    <name type="scientific">Gordonia amicalis</name>
    <dbReference type="NCBI Taxonomy" id="89053"/>
    <lineage>
        <taxon>Bacteria</taxon>
        <taxon>Bacillati</taxon>
        <taxon>Actinomycetota</taxon>
        <taxon>Actinomycetes</taxon>
        <taxon>Mycobacteriales</taxon>
        <taxon>Gordoniaceae</taxon>
        <taxon>Gordonia</taxon>
    </lineage>
</organism>
<dbReference type="InterPro" id="IPR003673">
    <property type="entry name" value="CoA-Trfase_fam_III"/>
</dbReference>
<dbReference type="EC" id="2.8.3.-" evidence="2"/>
<dbReference type="RefSeq" id="WP_024499701.1">
    <property type="nucleotide sequence ID" value="NZ_CP091855.1"/>
</dbReference>
<dbReference type="GeneID" id="77169899"/>
<protein>
    <submittedName>
        <fullName evidence="2">CoA transferase</fullName>
        <ecNumber evidence="2">2.8.3.-</ecNumber>
    </submittedName>
</protein>
<keyword evidence="1 2" id="KW-0808">Transferase</keyword>
<evidence type="ECO:0000313" key="2">
    <source>
        <dbReference type="EMBL" id="MDV6307832.1"/>
    </source>
</evidence>
<reference evidence="2 3" key="1">
    <citation type="submission" date="2023-10" db="EMBL/GenBank/DDBJ databases">
        <title>Development of a sustainable strategy for remediation of hydrocarbon-contaminated territories based on the waste exchange concept.</title>
        <authorList>
            <person name="Krivoruchko A."/>
        </authorList>
    </citation>
    <scope>NUCLEOTIDE SEQUENCE [LARGE SCALE GENOMIC DNA]</scope>
    <source>
        <strain evidence="2 3">IEGM 1266</strain>
    </source>
</reference>
<sequence length="409" mass="44595">MTPTENSAAAAPFDGVRVVEIAAWTFVPGAGAILADLGADVIKVEPPSGDPQRNLQNALNRKEGAPNPFLEVPNRGKRSITLDLTTDDGHDLLLKLVEKADVVLTSYLPAQRTKLRVDVDDLLAVNPKLVYVRGTGWGSKGDKVDVGGFDAAAAWSAGGTMHKLTPPGADRPTMQPAAYYDLQGSSAIAGAVGMALFRRERTGKGGVVDVSLLNTGMWPLSPDLTAAPYIGEIPRQDRTDAPNPIVNAYRTKDDRWINLVCLQAQRFWGELCALVDRVDLIVDERFADDMGRYTNRHECIAELDKAFAEKTLDEWRHILAEFSGVWAAAATVAELHDDKQVLDNGFLPEVPTEDGAGFRVVAPPYHFDDQPTTPRRRAPRLGQHTEEILLEAGLDPQQISDHRERGVLG</sequence>
<dbReference type="GO" id="GO:0016740">
    <property type="term" value="F:transferase activity"/>
    <property type="evidence" value="ECO:0007669"/>
    <property type="project" value="UniProtKB-KW"/>
</dbReference>
<evidence type="ECO:0000256" key="1">
    <source>
        <dbReference type="ARBA" id="ARBA00022679"/>
    </source>
</evidence>
<dbReference type="PANTHER" id="PTHR48207:SF3">
    <property type="entry name" value="SUCCINATE--HYDROXYMETHYLGLUTARATE COA-TRANSFERASE"/>
    <property type="match status" value="1"/>
</dbReference>
<keyword evidence="3" id="KW-1185">Reference proteome</keyword>